<dbReference type="STRING" id="100816.A0A175W5H1"/>
<sequence length="75" mass="7918">MRTGELATRALLGGLAMEQLDMVAVTSPNPAGLLIRQSGCEPGWTLCGEGCMPIGNVCCASYVLAPRFANRQAMF</sequence>
<organism evidence="1 2">
    <name type="scientific">Madurella mycetomatis</name>
    <dbReference type="NCBI Taxonomy" id="100816"/>
    <lineage>
        <taxon>Eukaryota</taxon>
        <taxon>Fungi</taxon>
        <taxon>Dikarya</taxon>
        <taxon>Ascomycota</taxon>
        <taxon>Pezizomycotina</taxon>
        <taxon>Sordariomycetes</taxon>
        <taxon>Sordariomycetidae</taxon>
        <taxon>Sordariales</taxon>
        <taxon>Sordariales incertae sedis</taxon>
        <taxon>Madurella</taxon>
    </lineage>
</organism>
<accession>A0A175W5H1</accession>
<dbReference type="OrthoDB" id="4588851at2759"/>
<evidence type="ECO:0000313" key="2">
    <source>
        <dbReference type="Proteomes" id="UP000078237"/>
    </source>
</evidence>
<keyword evidence="2" id="KW-1185">Reference proteome</keyword>
<proteinExistence type="predicted"/>
<dbReference type="EMBL" id="LCTW02000117">
    <property type="protein sequence ID" value="KXX78510.1"/>
    <property type="molecule type" value="Genomic_DNA"/>
</dbReference>
<gene>
    <name evidence="1" type="ORF">MMYC01_206368</name>
</gene>
<name>A0A175W5H1_9PEZI</name>
<evidence type="ECO:0000313" key="1">
    <source>
        <dbReference type="EMBL" id="KXX78510.1"/>
    </source>
</evidence>
<dbReference type="VEuPathDB" id="FungiDB:MMYC01_206368"/>
<comment type="caution">
    <text evidence="1">The sequence shown here is derived from an EMBL/GenBank/DDBJ whole genome shotgun (WGS) entry which is preliminary data.</text>
</comment>
<dbReference type="AlphaFoldDB" id="A0A175W5H1"/>
<protein>
    <submittedName>
        <fullName evidence="1">Uncharacterized protein</fullName>
    </submittedName>
</protein>
<dbReference type="Proteomes" id="UP000078237">
    <property type="component" value="Unassembled WGS sequence"/>
</dbReference>
<reference evidence="1 2" key="1">
    <citation type="journal article" date="2016" name="Genome Announc.">
        <title>Genome Sequence of Madurella mycetomatis mm55, Isolated from a Human Mycetoma Case in Sudan.</title>
        <authorList>
            <person name="Smit S."/>
            <person name="Derks M.F."/>
            <person name="Bervoets S."/>
            <person name="Fahal A."/>
            <person name="van Leeuwen W."/>
            <person name="van Belkum A."/>
            <person name="van de Sande W.W."/>
        </authorList>
    </citation>
    <scope>NUCLEOTIDE SEQUENCE [LARGE SCALE GENOMIC DNA]</scope>
    <source>
        <strain evidence="2">mm55</strain>
    </source>
</reference>